<protein>
    <submittedName>
        <fullName evidence="5">Fasciculation and elongation protein zeta-1</fullName>
    </submittedName>
</protein>
<evidence type="ECO:0000313" key="5">
    <source>
        <dbReference type="EMBL" id="JAP41035.1"/>
    </source>
</evidence>
<evidence type="ECO:0000256" key="3">
    <source>
        <dbReference type="ARBA" id="ARBA00023054"/>
    </source>
</evidence>
<evidence type="ECO:0000256" key="4">
    <source>
        <dbReference type="SAM" id="MobiDB-lite"/>
    </source>
</evidence>
<dbReference type="GO" id="GO:0005737">
    <property type="term" value="C:cytoplasm"/>
    <property type="evidence" value="ECO:0007669"/>
    <property type="project" value="TreeGrafter"/>
</dbReference>
<dbReference type="GO" id="GO:0030424">
    <property type="term" value="C:axon"/>
    <property type="evidence" value="ECO:0007669"/>
    <property type="project" value="TreeGrafter"/>
</dbReference>
<evidence type="ECO:0000256" key="1">
    <source>
        <dbReference type="ARBA" id="ARBA00006788"/>
    </source>
</evidence>
<dbReference type="PANTHER" id="PTHR12394">
    <property type="entry name" value="ZYGIN"/>
    <property type="match status" value="1"/>
</dbReference>
<comment type="similarity">
    <text evidence="1">Belongs to the zygin family.</text>
</comment>
<keyword evidence="2" id="KW-0597">Phosphoprotein</keyword>
<sequence length="439" mass="49345">MGLPEQLSTVSEVKINKALWAQITSKDLITGAFDFRNSCTYKKFTEALHLPKFDVDSCELIEAAEDDELAKALDHHSIVTSQLPDTQDDHLQTADEIIEELDRMMFDEALEPELDLDFVGSHDDEASAYIWKPIEVLTQLSIPQLNRLVDEIDSCIRYYSACLVHELATREELDYEQELKDIFFTLLLEVHSRIEGFDSRSRPLSPETRAGAKEADGDPKKTFLSGNSVSAKTTLANAALAVRLRWRRMSRSIETARSSSLSAAGGRLMRRTSSALSYLRRLTQPIRSQDVTSAVQTITTSNSTIDLPCLYEYQDCEWAEMRSPFHRDGESLSASATPTCNLSPRRLPWYESSSSSLASSKKRRAKRGHSREKALKFLSTRIPFHLSATGDGPTVGHLELFNDFLRCMLTNNPNLTPLLTDYILNVYAPGDKSTPKLII</sequence>
<keyword evidence="3" id="KW-0175">Coiled coil</keyword>
<dbReference type="EMBL" id="GEEE01022190">
    <property type="protein sequence ID" value="JAP41035.1"/>
    <property type="molecule type" value="Transcribed_RNA"/>
</dbReference>
<gene>
    <name evidence="5" type="primary">FEZ1</name>
    <name evidence="5" type="ORF">TR151192</name>
</gene>
<reference evidence="5" key="1">
    <citation type="submission" date="2016-01" db="EMBL/GenBank/DDBJ databases">
        <title>Reference transcriptome for the parasite Schistocephalus solidus: insights into the molecular evolution of parasitism.</title>
        <authorList>
            <person name="Hebert F.O."/>
            <person name="Grambauer S."/>
            <person name="Barber I."/>
            <person name="Landry C.R."/>
            <person name="Aubin-Horth N."/>
        </authorList>
    </citation>
    <scope>NUCLEOTIDE SEQUENCE</scope>
</reference>
<feature type="region of interest" description="Disordered" evidence="4">
    <location>
        <begin position="198"/>
        <end position="223"/>
    </location>
</feature>
<accession>A0A0X3NMZ2</accession>
<name>A0A0X3NMZ2_SCHSO</name>
<proteinExistence type="inferred from homology"/>
<dbReference type="Pfam" id="PF07763">
    <property type="entry name" value="FEZ"/>
    <property type="match status" value="1"/>
</dbReference>
<dbReference type="PANTHER" id="PTHR12394:SF12">
    <property type="entry name" value="LD08195P"/>
    <property type="match status" value="1"/>
</dbReference>
<organism evidence="5">
    <name type="scientific">Schistocephalus solidus</name>
    <name type="common">Tapeworm</name>
    <dbReference type="NCBI Taxonomy" id="70667"/>
    <lineage>
        <taxon>Eukaryota</taxon>
        <taxon>Metazoa</taxon>
        <taxon>Spiralia</taxon>
        <taxon>Lophotrochozoa</taxon>
        <taxon>Platyhelminthes</taxon>
        <taxon>Cestoda</taxon>
        <taxon>Eucestoda</taxon>
        <taxon>Diphyllobothriidea</taxon>
        <taxon>Diphyllobothriidae</taxon>
        <taxon>Schistocephalus</taxon>
    </lineage>
</organism>
<dbReference type="AlphaFoldDB" id="A0A0X3NMZ2"/>
<evidence type="ECO:0000256" key="2">
    <source>
        <dbReference type="ARBA" id="ARBA00022553"/>
    </source>
</evidence>
<feature type="compositionally biased region" description="Basic and acidic residues" evidence="4">
    <location>
        <begin position="210"/>
        <end position="221"/>
    </location>
</feature>
<dbReference type="InterPro" id="IPR011680">
    <property type="entry name" value="FEZ"/>
</dbReference>